<feature type="region of interest" description="Disordered" evidence="1">
    <location>
        <begin position="1"/>
        <end position="47"/>
    </location>
</feature>
<reference evidence="3" key="1">
    <citation type="journal article" date="2024" name="Microb. Genom.">
        <title>The hidden RNA viruses in Blattodea (cockroach and termite).</title>
        <authorList>
            <person name="Fan J."/>
            <person name="Jiang S."/>
            <person name="Li W."/>
            <person name="Li J."/>
            <person name="Pang R."/>
            <person name="Wu H."/>
        </authorList>
    </citation>
    <scope>NUCLEOTIDE SEQUENCE</scope>
    <source>
        <strain evidence="2">JP2011</strain>
        <strain evidence="3">JP2019</strain>
    </source>
</reference>
<evidence type="ECO:0000256" key="1">
    <source>
        <dbReference type="SAM" id="MobiDB-lite"/>
    </source>
</evidence>
<name>A0AAT9JFL2_9VIRU</name>
<organism evidence="3">
    <name type="scientific">Nasutitermes takasagoensis chuvirus 1</name>
    <dbReference type="NCBI Taxonomy" id="3133479"/>
    <lineage>
        <taxon>Viruses</taxon>
        <taxon>Riboviria</taxon>
        <taxon>Orthornavirae</taxon>
        <taxon>Negarnaviricota</taxon>
        <taxon>Haploviricotina</taxon>
        <taxon>Monjiviricetes</taxon>
        <taxon>Jingchuvirales</taxon>
        <taxon>Chuviridae</taxon>
    </lineage>
</organism>
<proteinExistence type="predicted"/>
<accession>A0AAT9JFL2</accession>
<evidence type="ECO:0000313" key="2">
    <source>
        <dbReference type="EMBL" id="DBA56556.1"/>
    </source>
</evidence>
<dbReference type="EMBL" id="BK067097">
    <property type="protein sequence ID" value="DBA56556.1"/>
    <property type="molecule type" value="Viral_cRNA"/>
</dbReference>
<feature type="compositionally biased region" description="Basic residues" evidence="1">
    <location>
        <begin position="1"/>
        <end position="19"/>
    </location>
</feature>
<dbReference type="EMBL" id="BK067099">
    <property type="protein sequence ID" value="DBA56560.1"/>
    <property type="molecule type" value="Viral_cRNA"/>
</dbReference>
<sequence>MSRTPVTRRGRGRGRHYQMKAHDLQGSTLESDDEMQFEPSTSQKSPIKTLVQPLTIEMKSEPGHAKFAVIKSGDDIKHVSEQIRSMHMRVMAMEEKIDSIHRMLDVIYKSAPTSLSSGPKPNILTVTNWGD</sequence>
<protein>
    <submittedName>
        <fullName evidence="3">Uncharacterized protein</fullName>
    </submittedName>
</protein>
<evidence type="ECO:0000313" key="3">
    <source>
        <dbReference type="EMBL" id="DBA56560.1"/>
    </source>
</evidence>